<feature type="coiled-coil region" evidence="2">
    <location>
        <begin position="91"/>
        <end position="118"/>
    </location>
</feature>
<dbReference type="PROSITE" id="PS50937">
    <property type="entry name" value="HTH_MERR_2"/>
    <property type="match status" value="1"/>
</dbReference>
<feature type="domain" description="HTH merR-type" evidence="3">
    <location>
        <begin position="17"/>
        <end position="73"/>
    </location>
</feature>
<dbReference type="InterPro" id="IPR000551">
    <property type="entry name" value="MerR-type_HTH_dom"/>
</dbReference>
<dbReference type="Proteomes" id="UP001069802">
    <property type="component" value="Unassembled WGS sequence"/>
</dbReference>
<dbReference type="EMBL" id="JAPWGY010000008">
    <property type="protein sequence ID" value="MCZ4282523.1"/>
    <property type="molecule type" value="Genomic_DNA"/>
</dbReference>
<accession>A0ABT4LN45</accession>
<sequence length="163" mass="18774">MNGRGFYSITELTNEFGITTRTLRFYEGEKLLNPQREGRKRLYSSRDRARLVLILRGKRLGFSLAEIREIIEMYDLEPGESGQLQRLLDCIAKHRALLEKKRQDIDQILMEMNEVETSATLRLGELEMNTSNKKETAETPLVIPTNFNSLQGLLVRNGKGTQK</sequence>
<evidence type="ECO:0000313" key="4">
    <source>
        <dbReference type="EMBL" id="MCZ4282523.1"/>
    </source>
</evidence>
<dbReference type="PANTHER" id="PTHR30204">
    <property type="entry name" value="REDOX-CYCLING DRUG-SENSING TRANSCRIPTIONAL ACTIVATOR SOXR"/>
    <property type="match status" value="1"/>
</dbReference>
<dbReference type="InterPro" id="IPR047057">
    <property type="entry name" value="MerR_fam"/>
</dbReference>
<dbReference type="PANTHER" id="PTHR30204:SF58">
    <property type="entry name" value="HTH-TYPE TRANSCRIPTIONAL REGULATOR YFMP"/>
    <property type="match status" value="1"/>
</dbReference>
<dbReference type="InterPro" id="IPR009061">
    <property type="entry name" value="DNA-bd_dom_put_sf"/>
</dbReference>
<name>A0ABT4LN45_9PROT</name>
<evidence type="ECO:0000256" key="1">
    <source>
        <dbReference type="ARBA" id="ARBA00023125"/>
    </source>
</evidence>
<protein>
    <submittedName>
        <fullName evidence="4">MerR family DNA-binding transcriptional regulator</fullName>
    </submittedName>
</protein>
<evidence type="ECO:0000259" key="3">
    <source>
        <dbReference type="PROSITE" id="PS50937"/>
    </source>
</evidence>
<gene>
    <name evidence="4" type="ORF">O4H49_17175</name>
</gene>
<dbReference type="SMART" id="SM00422">
    <property type="entry name" value="HTH_MERR"/>
    <property type="match status" value="1"/>
</dbReference>
<dbReference type="CDD" id="cd04776">
    <property type="entry name" value="HTH_GnyR"/>
    <property type="match status" value="1"/>
</dbReference>
<evidence type="ECO:0000256" key="2">
    <source>
        <dbReference type="SAM" id="Coils"/>
    </source>
</evidence>
<keyword evidence="5" id="KW-1185">Reference proteome</keyword>
<evidence type="ECO:0000313" key="5">
    <source>
        <dbReference type="Proteomes" id="UP001069802"/>
    </source>
</evidence>
<proteinExistence type="predicted"/>
<keyword evidence="1 4" id="KW-0238">DNA-binding</keyword>
<dbReference type="SUPFAM" id="SSF46955">
    <property type="entry name" value="Putative DNA-binding domain"/>
    <property type="match status" value="1"/>
</dbReference>
<organism evidence="4 5">
    <name type="scientific">Kiloniella laminariae</name>
    <dbReference type="NCBI Taxonomy" id="454162"/>
    <lineage>
        <taxon>Bacteria</taxon>
        <taxon>Pseudomonadati</taxon>
        <taxon>Pseudomonadota</taxon>
        <taxon>Alphaproteobacteria</taxon>
        <taxon>Rhodospirillales</taxon>
        <taxon>Kiloniellaceae</taxon>
        <taxon>Kiloniella</taxon>
    </lineage>
</organism>
<dbReference type="Pfam" id="PF13411">
    <property type="entry name" value="MerR_1"/>
    <property type="match status" value="1"/>
</dbReference>
<comment type="caution">
    <text evidence="4">The sequence shown here is derived from an EMBL/GenBank/DDBJ whole genome shotgun (WGS) entry which is preliminary data.</text>
</comment>
<dbReference type="RefSeq" id="WP_269424667.1">
    <property type="nucleotide sequence ID" value="NZ_JAPWGY010000008.1"/>
</dbReference>
<reference evidence="4" key="1">
    <citation type="submission" date="2022-12" db="EMBL/GenBank/DDBJ databases">
        <title>Bacterial isolates from different developmental stages of Nematostella vectensis.</title>
        <authorList>
            <person name="Fraune S."/>
        </authorList>
    </citation>
    <scope>NUCLEOTIDE SEQUENCE</scope>
    <source>
        <strain evidence="4">G21630-S1</strain>
    </source>
</reference>
<dbReference type="Gene3D" id="1.10.1660.10">
    <property type="match status" value="1"/>
</dbReference>
<dbReference type="GO" id="GO:0003677">
    <property type="term" value="F:DNA binding"/>
    <property type="evidence" value="ECO:0007669"/>
    <property type="project" value="UniProtKB-KW"/>
</dbReference>
<keyword evidence="2" id="KW-0175">Coiled coil</keyword>